<dbReference type="Gene3D" id="3.30.420.10">
    <property type="entry name" value="Ribonuclease H-like superfamily/Ribonuclease H"/>
    <property type="match status" value="1"/>
</dbReference>
<dbReference type="SUPFAM" id="SSF53098">
    <property type="entry name" value="Ribonuclease H-like"/>
    <property type="match status" value="1"/>
</dbReference>
<evidence type="ECO:0000313" key="2">
    <source>
        <dbReference type="Proteomes" id="UP000504608"/>
    </source>
</evidence>
<dbReference type="Proteomes" id="UP000504608">
    <property type="component" value="Unplaced"/>
</dbReference>
<dbReference type="SUPFAM" id="SSF54160">
    <property type="entry name" value="Chromo domain-like"/>
    <property type="match status" value="1"/>
</dbReference>
<keyword evidence="2" id="KW-1185">Reference proteome</keyword>
<accession>A0A6J1ICP7</accession>
<evidence type="ECO:0000313" key="3">
    <source>
        <dbReference type="RefSeq" id="XP_022975302.1"/>
    </source>
</evidence>
<dbReference type="GO" id="GO:0003676">
    <property type="term" value="F:nucleic acid binding"/>
    <property type="evidence" value="ECO:0007669"/>
    <property type="project" value="InterPro"/>
</dbReference>
<protein>
    <submittedName>
        <fullName evidence="3">Uncharacterized protein LOC111474449</fullName>
    </submittedName>
</protein>
<evidence type="ECO:0000259" key="1">
    <source>
        <dbReference type="Pfam" id="PF24626"/>
    </source>
</evidence>
<dbReference type="PANTHER" id="PTHR46148:SF60">
    <property type="entry name" value="CHROMO DOMAIN-CONTAINING PROTEIN"/>
    <property type="match status" value="1"/>
</dbReference>
<dbReference type="InterPro" id="IPR056924">
    <property type="entry name" value="SH3_Tf2-1"/>
</dbReference>
<name>A0A6J1ICP7_CUCMA</name>
<dbReference type="OrthoDB" id="115950at2759"/>
<dbReference type="KEGG" id="cmax:111474449"/>
<dbReference type="InterPro" id="IPR012337">
    <property type="entry name" value="RNaseH-like_sf"/>
</dbReference>
<dbReference type="InterPro" id="IPR036397">
    <property type="entry name" value="RNaseH_sf"/>
</dbReference>
<dbReference type="PANTHER" id="PTHR46148">
    <property type="entry name" value="CHROMO DOMAIN-CONTAINING PROTEIN"/>
    <property type="match status" value="1"/>
</dbReference>
<dbReference type="RefSeq" id="XP_022975302.1">
    <property type="nucleotide sequence ID" value="XM_023119534.1"/>
</dbReference>
<dbReference type="AlphaFoldDB" id="A0A6J1ICP7"/>
<dbReference type="Pfam" id="PF24626">
    <property type="entry name" value="SH3_Tf2-1"/>
    <property type="match status" value="1"/>
</dbReference>
<feature type="domain" description="Tf2-1-like SH3-like" evidence="1">
    <location>
        <begin position="122"/>
        <end position="174"/>
    </location>
</feature>
<proteinExistence type="predicted"/>
<reference evidence="3" key="1">
    <citation type="submission" date="2025-08" db="UniProtKB">
        <authorList>
            <consortium name="RefSeq"/>
        </authorList>
    </citation>
    <scope>IDENTIFICATION</scope>
    <source>
        <tissue evidence="3">Young leaves</tissue>
    </source>
</reference>
<gene>
    <name evidence="3" type="primary">LOC111474449</name>
</gene>
<dbReference type="InterPro" id="IPR016197">
    <property type="entry name" value="Chromo-like_dom_sf"/>
</dbReference>
<dbReference type="GeneID" id="111474449"/>
<organism evidence="2 3">
    <name type="scientific">Cucurbita maxima</name>
    <name type="common">Pumpkin</name>
    <name type="synonym">Winter squash</name>
    <dbReference type="NCBI Taxonomy" id="3661"/>
    <lineage>
        <taxon>Eukaryota</taxon>
        <taxon>Viridiplantae</taxon>
        <taxon>Streptophyta</taxon>
        <taxon>Embryophyta</taxon>
        <taxon>Tracheophyta</taxon>
        <taxon>Spermatophyta</taxon>
        <taxon>Magnoliopsida</taxon>
        <taxon>eudicotyledons</taxon>
        <taxon>Gunneridae</taxon>
        <taxon>Pentapetalae</taxon>
        <taxon>rosids</taxon>
        <taxon>fabids</taxon>
        <taxon>Cucurbitales</taxon>
        <taxon>Cucurbitaceae</taxon>
        <taxon>Cucurbiteae</taxon>
        <taxon>Cucurbita</taxon>
    </lineage>
</organism>
<sequence length="257" mass="29665">MDFISGLPKTRRGFNVIWVIVDRLTKTAHFIPGKSTFRVDRWAQLYVREIVRLHGVPTSIVSDCDARFTSQFWNGHKRGSLENQIKDTYCTKLTKELRRHSKKGHRVCGGLTCFPKGSTHVKVLRFEKKGKLSPRFVGPFEILKRIGAVAYRLVLPPTVATVHNVFHVSMLRKYTPDPTHIIEDEALSLREDLSYEEAPIKIISRDVKRLRNKEIPLVKVLWGNHLDSEATWEREDDVRKSCLKLFLEQPTFGDESS</sequence>